<comment type="caution">
    <text evidence="7">The sequence shown here is derived from an EMBL/GenBank/DDBJ whole genome shotgun (WGS) entry which is preliminary data.</text>
</comment>
<name>A0A0M1N0P7_9MOLU</name>
<sequence length="200" mass="22804">MEVLIVHRQMSTEKAFQHALKLLKLVEINDPERVMFSYPYQLSGGMCQRVAIAIALACEPEILIADEPTTAIDVLVQKEILQLIKNLQKKNKMALLFITHDLGVVSQVTDNIIVLYKGQIVEKAASSVLLETPLHPYTKKLLNDFLITSVNFNHYDEATDFYNAENANFDFRVFKKDGLLDPDLLQISSEHWVRCTINNK</sequence>
<dbReference type="PANTHER" id="PTHR43297">
    <property type="entry name" value="OLIGOPEPTIDE TRANSPORT ATP-BINDING PROTEIN APPD"/>
    <property type="match status" value="1"/>
</dbReference>
<dbReference type="RefSeq" id="WP_268760242.1">
    <property type="nucleotide sequence ID" value="NZ_LHCF01000001.1"/>
</dbReference>
<dbReference type="Gene3D" id="3.40.50.300">
    <property type="entry name" value="P-loop containing nucleotide triphosphate hydrolases"/>
    <property type="match status" value="1"/>
</dbReference>
<dbReference type="PANTHER" id="PTHR43297:SF2">
    <property type="entry name" value="DIPEPTIDE TRANSPORT ATP-BINDING PROTEIN DPPD"/>
    <property type="match status" value="1"/>
</dbReference>
<evidence type="ECO:0000313" key="8">
    <source>
        <dbReference type="Proteomes" id="UP000037386"/>
    </source>
</evidence>
<feature type="domain" description="ABC transporter" evidence="6">
    <location>
        <begin position="14"/>
        <end position="70"/>
    </location>
</feature>
<evidence type="ECO:0000256" key="1">
    <source>
        <dbReference type="ARBA" id="ARBA00004370"/>
    </source>
</evidence>
<keyword evidence="5" id="KW-0472">Membrane</keyword>
<dbReference type="InterPro" id="IPR050388">
    <property type="entry name" value="ABC_Ni/Peptide_Import"/>
</dbReference>
<evidence type="ECO:0000256" key="2">
    <source>
        <dbReference type="ARBA" id="ARBA00005417"/>
    </source>
</evidence>
<dbReference type="SUPFAM" id="SSF52540">
    <property type="entry name" value="P-loop containing nucleoside triphosphate hydrolases"/>
    <property type="match status" value="1"/>
</dbReference>
<proteinExistence type="inferred from homology"/>
<evidence type="ECO:0000256" key="3">
    <source>
        <dbReference type="ARBA" id="ARBA00022448"/>
    </source>
</evidence>
<organism evidence="7 8">
    <name type="scientific">Candidatus Phytoplasma pruni</name>
    <dbReference type="NCBI Taxonomy" id="479893"/>
    <lineage>
        <taxon>Bacteria</taxon>
        <taxon>Bacillati</taxon>
        <taxon>Mycoplasmatota</taxon>
        <taxon>Mollicutes</taxon>
        <taxon>Acholeplasmatales</taxon>
        <taxon>Acholeplasmataceae</taxon>
        <taxon>Candidatus Phytoplasma</taxon>
        <taxon>16SrIII (X-disease group)</taxon>
    </lineage>
</organism>
<dbReference type="InterPro" id="IPR003439">
    <property type="entry name" value="ABC_transporter-like_ATP-bd"/>
</dbReference>
<gene>
    <name evidence="7" type="primary">dppD</name>
    <name evidence="7" type="ORF">CPX_001286</name>
</gene>
<dbReference type="EMBL" id="LHCF01000001">
    <property type="protein sequence ID" value="KOR75726.1"/>
    <property type="molecule type" value="Genomic_DNA"/>
</dbReference>
<dbReference type="GO" id="GO:0016020">
    <property type="term" value="C:membrane"/>
    <property type="evidence" value="ECO:0007669"/>
    <property type="project" value="UniProtKB-SubCell"/>
</dbReference>
<dbReference type="GO" id="GO:0016887">
    <property type="term" value="F:ATP hydrolysis activity"/>
    <property type="evidence" value="ECO:0007669"/>
    <property type="project" value="InterPro"/>
</dbReference>
<evidence type="ECO:0000259" key="6">
    <source>
        <dbReference type="Pfam" id="PF00005"/>
    </source>
</evidence>
<dbReference type="AlphaFoldDB" id="A0A0M1N0P7"/>
<dbReference type="Proteomes" id="UP000037386">
    <property type="component" value="Unassembled WGS sequence"/>
</dbReference>
<comment type="subcellular location">
    <subcellularLocation>
        <location evidence="1">Membrane</location>
    </subcellularLocation>
</comment>
<dbReference type="InterPro" id="IPR027417">
    <property type="entry name" value="P-loop_NTPase"/>
</dbReference>
<dbReference type="GO" id="GO:0005524">
    <property type="term" value="F:ATP binding"/>
    <property type="evidence" value="ECO:0007669"/>
    <property type="project" value="InterPro"/>
</dbReference>
<protein>
    <submittedName>
        <fullName evidence="7">ABC-type dipeptide/oligopeptide transport system, ATPase component II</fullName>
    </submittedName>
</protein>
<reference evidence="8" key="1">
    <citation type="submission" date="2015-05" db="EMBL/GenBank/DDBJ databases">
        <title>Draft genome sequence of 'Candidatus Phytoplasma Pruni' strain CX, a plant pathogenic bacterium.</title>
        <authorList>
            <person name="Lee I.-M."/>
            <person name="Bottner-Parker K.D."/>
            <person name="Shao J."/>
            <person name="Gundersen-Rindal D.E."/>
            <person name="Zhao Y."/>
            <person name="Davis R.E."/>
        </authorList>
    </citation>
    <scope>NUCLEOTIDE SEQUENCE [LARGE SCALE GENOMIC DNA]</scope>
    <source>
        <strain evidence="8">CX</strain>
    </source>
</reference>
<evidence type="ECO:0000256" key="4">
    <source>
        <dbReference type="ARBA" id="ARBA00022475"/>
    </source>
</evidence>
<keyword evidence="4" id="KW-1003">Cell membrane</keyword>
<keyword evidence="3" id="KW-0813">Transport</keyword>
<evidence type="ECO:0000313" key="7">
    <source>
        <dbReference type="EMBL" id="KOR75726.1"/>
    </source>
</evidence>
<dbReference type="STRING" id="479893.CPX_001286"/>
<evidence type="ECO:0000256" key="5">
    <source>
        <dbReference type="ARBA" id="ARBA00023136"/>
    </source>
</evidence>
<comment type="similarity">
    <text evidence="2">Belongs to the ABC transporter superfamily.</text>
</comment>
<accession>A0A0M1N0P7</accession>
<dbReference type="Pfam" id="PF00005">
    <property type="entry name" value="ABC_tran"/>
    <property type="match status" value="1"/>
</dbReference>
<dbReference type="PATRIC" id="fig|479893.3.peg.62"/>